<organism evidence="1">
    <name type="scientific">marine sediment metagenome</name>
    <dbReference type="NCBI Taxonomy" id="412755"/>
    <lineage>
        <taxon>unclassified sequences</taxon>
        <taxon>metagenomes</taxon>
        <taxon>ecological metagenomes</taxon>
    </lineage>
</organism>
<sequence>MNLLKLFKSTFQSYFNKINLNERISLFKRANSYISSHYHRLCSYLNPIRELKPNKQRRGRW</sequence>
<dbReference type="EMBL" id="BARS01001260">
    <property type="protein sequence ID" value="GAF69382.1"/>
    <property type="molecule type" value="Genomic_DNA"/>
</dbReference>
<comment type="caution">
    <text evidence="1">The sequence shown here is derived from an EMBL/GenBank/DDBJ whole genome shotgun (WGS) entry which is preliminary data.</text>
</comment>
<gene>
    <name evidence="1" type="ORF">S01H1_02565</name>
</gene>
<accession>X0S074</accession>
<name>X0S074_9ZZZZ</name>
<proteinExistence type="predicted"/>
<reference evidence="1" key="1">
    <citation type="journal article" date="2014" name="Front. Microbiol.">
        <title>High frequency of phylogenetically diverse reductive dehalogenase-homologous genes in deep subseafloor sedimentary metagenomes.</title>
        <authorList>
            <person name="Kawai M."/>
            <person name="Futagami T."/>
            <person name="Toyoda A."/>
            <person name="Takaki Y."/>
            <person name="Nishi S."/>
            <person name="Hori S."/>
            <person name="Arai W."/>
            <person name="Tsubouchi T."/>
            <person name="Morono Y."/>
            <person name="Uchiyama I."/>
            <person name="Ito T."/>
            <person name="Fujiyama A."/>
            <person name="Inagaki F."/>
            <person name="Takami H."/>
        </authorList>
    </citation>
    <scope>NUCLEOTIDE SEQUENCE</scope>
    <source>
        <strain evidence="1">Expedition CK06-06</strain>
    </source>
</reference>
<protein>
    <submittedName>
        <fullName evidence="1">Uncharacterized protein</fullName>
    </submittedName>
</protein>
<dbReference type="AlphaFoldDB" id="X0S074"/>
<evidence type="ECO:0000313" key="1">
    <source>
        <dbReference type="EMBL" id="GAF69382.1"/>
    </source>
</evidence>